<evidence type="ECO:0000256" key="7">
    <source>
        <dbReference type="ARBA" id="ARBA00023284"/>
    </source>
</evidence>
<evidence type="ECO:0000259" key="9">
    <source>
        <dbReference type="Pfam" id="PF07992"/>
    </source>
</evidence>
<name>A0A843Z161_LEUME</name>
<dbReference type="InterPro" id="IPR050260">
    <property type="entry name" value="FAD-bd_OxRdtase"/>
</dbReference>
<proteinExistence type="inferred from homology"/>
<dbReference type="AlphaFoldDB" id="A0A843Z161"/>
<dbReference type="PANTHER" id="PTHR43429:SF1">
    <property type="entry name" value="NAD(P)H SULFUR OXIDOREDUCTASE (COA-DEPENDENT)"/>
    <property type="match status" value="1"/>
</dbReference>
<keyword evidence="6" id="KW-0558">Oxidation</keyword>
<dbReference type="InterPro" id="IPR023753">
    <property type="entry name" value="FAD/NAD-binding_dom"/>
</dbReference>
<keyword evidence="3" id="KW-0285">Flavoprotein</keyword>
<evidence type="ECO:0000256" key="4">
    <source>
        <dbReference type="ARBA" id="ARBA00022827"/>
    </source>
</evidence>
<dbReference type="Pfam" id="PF07992">
    <property type="entry name" value="Pyr_redox_2"/>
    <property type="match status" value="1"/>
</dbReference>
<keyword evidence="7" id="KW-0676">Redox-active center</keyword>
<gene>
    <name evidence="10" type="ORF">GFV13_06885</name>
</gene>
<comment type="cofactor">
    <cofactor evidence="1">
        <name>FAD</name>
        <dbReference type="ChEBI" id="CHEBI:57692"/>
    </cofactor>
</comment>
<organism evidence="10 11">
    <name type="scientific">Leuconostoc mesenteroides</name>
    <dbReference type="NCBI Taxonomy" id="1245"/>
    <lineage>
        <taxon>Bacteria</taxon>
        <taxon>Bacillati</taxon>
        <taxon>Bacillota</taxon>
        <taxon>Bacilli</taxon>
        <taxon>Lactobacillales</taxon>
        <taxon>Lactobacillaceae</taxon>
        <taxon>Leuconostoc</taxon>
    </lineage>
</organism>
<evidence type="ECO:0000313" key="10">
    <source>
        <dbReference type="EMBL" id="MQR26994.1"/>
    </source>
</evidence>
<dbReference type="InterPro" id="IPR036188">
    <property type="entry name" value="FAD/NAD-bd_sf"/>
</dbReference>
<dbReference type="InterPro" id="IPR016156">
    <property type="entry name" value="FAD/NAD-linked_Rdtase_dimer_sf"/>
</dbReference>
<protein>
    <submittedName>
        <fullName evidence="10">CoA-disulfide reductase</fullName>
    </submittedName>
</protein>
<evidence type="ECO:0000256" key="6">
    <source>
        <dbReference type="ARBA" id="ARBA00023097"/>
    </source>
</evidence>
<dbReference type="EMBL" id="WIPA01000008">
    <property type="protein sequence ID" value="MQR26994.1"/>
    <property type="molecule type" value="Genomic_DNA"/>
</dbReference>
<accession>A0A843Z161</accession>
<keyword evidence="5" id="KW-0560">Oxidoreductase</keyword>
<dbReference type="GO" id="GO:0016491">
    <property type="term" value="F:oxidoreductase activity"/>
    <property type="evidence" value="ECO:0007669"/>
    <property type="project" value="UniProtKB-KW"/>
</dbReference>
<dbReference type="SUPFAM" id="SSF51905">
    <property type="entry name" value="FAD/NAD(P)-binding domain"/>
    <property type="match status" value="1"/>
</dbReference>
<comment type="caution">
    <text evidence="10">The sequence shown here is derived from an EMBL/GenBank/DDBJ whole genome shotgun (WGS) entry which is preliminary data.</text>
</comment>
<dbReference type="InterPro" id="IPR004099">
    <property type="entry name" value="Pyr_nucl-diS_OxRdtase_dimer"/>
</dbReference>
<comment type="similarity">
    <text evidence="2">Belongs to the class-III pyridine nucleotide-disulfide oxidoreductase family.</text>
</comment>
<dbReference type="Proteomes" id="UP000469952">
    <property type="component" value="Unassembled WGS sequence"/>
</dbReference>
<reference evidence="10 11" key="1">
    <citation type="submission" date="2019-10" db="EMBL/GenBank/DDBJ databases">
        <title>WGS of Leuconostoc mesenteroides.</title>
        <authorList>
            <person name="Melo Bolivar J."/>
            <person name="Marino-Ramirez L."/>
            <person name="Villamil Diaz L.M."/>
        </authorList>
    </citation>
    <scope>NUCLEOTIDE SEQUENCE [LARGE SCALE GENOMIC DNA]</scope>
    <source>
        <strain evidence="10 11">M11</strain>
    </source>
</reference>
<evidence type="ECO:0000256" key="3">
    <source>
        <dbReference type="ARBA" id="ARBA00022630"/>
    </source>
</evidence>
<evidence type="ECO:0000256" key="2">
    <source>
        <dbReference type="ARBA" id="ARBA00009130"/>
    </source>
</evidence>
<sequence>MSIKTNILIIGGSDAGISAALRAKELSHTEDVTLLLDDNYPNLSICGFPYALSGEVTSWEKLRHRTLSELETSGIKIHLSTRAETIRPKEQLVMTNKGVFQYDKLIVGTGALPSVSHITGNEHALVLHNMTDFFHIEKTILDTKPRKVAIIGAGYIGIEVSEALAKRGFFVTIFQRGEEILPTMEPEMSRILHRTLEENGIQVMTSSAVTQIQADKTVITKHKEIFEFDMVLLVTGVHPNSGLLKKAGAKIADNDAVIVNEYMQTNLTNIYASGDLVMTKHRLLGTTYLPLGTTSHKQGRVAGAHAVGISAPFKGVVGSQVIKAFDQVAVRTGLLPTEALKAGYVPFSTTSFVDDHKSYIPGATKIAIRITGDFNTGKLLGAQLIGSFGAEIAKRSDIFSTAIFNQMTVSEISDLDLSYSPPISAPWDAVQQATQAWEKAWHAQINQF</sequence>
<evidence type="ECO:0000259" key="8">
    <source>
        <dbReference type="Pfam" id="PF02852"/>
    </source>
</evidence>
<feature type="domain" description="FAD/NAD(P)-binding" evidence="9">
    <location>
        <begin position="6"/>
        <end position="286"/>
    </location>
</feature>
<evidence type="ECO:0000256" key="1">
    <source>
        <dbReference type="ARBA" id="ARBA00001974"/>
    </source>
</evidence>
<feature type="domain" description="Pyridine nucleotide-disulphide oxidoreductase dimerisation" evidence="8">
    <location>
        <begin position="331"/>
        <end position="424"/>
    </location>
</feature>
<dbReference type="PRINTS" id="PR00411">
    <property type="entry name" value="PNDRDTASEI"/>
</dbReference>
<evidence type="ECO:0000256" key="5">
    <source>
        <dbReference type="ARBA" id="ARBA00023002"/>
    </source>
</evidence>
<dbReference type="RefSeq" id="WP_059442556.1">
    <property type="nucleotide sequence ID" value="NZ_BCMP01000039.1"/>
</dbReference>
<dbReference type="Pfam" id="PF02852">
    <property type="entry name" value="Pyr_redox_dim"/>
    <property type="match status" value="1"/>
</dbReference>
<keyword evidence="4" id="KW-0274">FAD</keyword>
<dbReference type="PANTHER" id="PTHR43429">
    <property type="entry name" value="PYRIDINE NUCLEOTIDE-DISULFIDE OXIDOREDUCTASE DOMAIN-CONTAINING"/>
    <property type="match status" value="1"/>
</dbReference>
<dbReference type="Gene3D" id="3.50.50.60">
    <property type="entry name" value="FAD/NAD(P)-binding domain"/>
    <property type="match status" value="2"/>
</dbReference>
<dbReference type="PRINTS" id="PR00368">
    <property type="entry name" value="FADPNR"/>
</dbReference>
<evidence type="ECO:0000313" key="11">
    <source>
        <dbReference type="Proteomes" id="UP000469952"/>
    </source>
</evidence>
<dbReference type="SUPFAM" id="SSF55424">
    <property type="entry name" value="FAD/NAD-linked reductases, dimerisation (C-terminal) domain"/>
    <property type="match status" value="1"/>
</dbReference>